<accession>A0A7W7GNI0</accession>
<sequence length="225" mass="24907">MPGQTRRRPAFPLETLDRWERFMLAGEHTGFLHRHLEDGTLTVRTAFQPTGQQRAQNPSLPERFLSQCRVGLTDDGATWRWLDYEDSQTSQRVHVDRRRAGIDEDVVPSYAEPLLAAPVARRGEPVEFLRFEESSPLHGPRRIVPARLRPVADTPPAGVGLEAATMTRVETVSEGQVLCAHVLADDRMLASDWGAGAVTVPVEGRRDALAGLAQDLATFADLPRG</sequence>
<proteinExistence type="predicted"/>
<protein>
    <submittedName>
        <fullName evidence="1">Uncharacterized protein</fullName>
    </submittedName>
</protein>
<name>A0A7W7GNI0_9MICC</name>
<dbReference type="EMBL" id="JACHNA010000001">
    <property type="protein sequence ID" value="MBB4735369.1"/>
    <property type="molecule type" value="Genomic_DNA"/>
</dbReference>
<organism evidence="1 2">
    <name type="scientific">Micrococcus cohnii</name>
    <dbReference type="NCBI Taxonomy" id="993416"/>
    <lineage>
        <taxon>Bacteria</taxon>
        <taxon>Bacillati</taxon>
        <taxon>Actinomycetota</taxon>
        <taxon>Actinomycetes</taxon>
        <taxon>Micrococcales</taxon>
        <taxon>Micrococcaceae</taxon>
        <taxon>Micrococcus</taxon>
    </lineage>
</organism>
<dbReference type="Proteomes" id="UP000540191">
    <property type="component" value="Unassembled WGS sequence"/>
</dbReference>
<evidence type="ECO:0000313" key="2">
    <source>
        <dbReference type="Proteomes" id="UP000540191"/>
    </source>
</evidence>
<gene>
    <name evidence="1" type="ORF">HDA30_000877</name>
</gene>
<dbReference type="AlphaFoldDB" id="A0A7W7GNI0"/>
<reference evidence="1 2" key="1">
    <citation type="submission" date="2020-08" db="EMBL/GenBank/DDBJ databases">
        <title>Sequencing the genomes of 1000 actinobacteria strains.</title>
        <authorList>
            <person name="Klenk H.-P."/>
        </authorList>
    </citation>
    <scope>NUCLEOTIDE SEQUENCE [LARGE SCALE GENOMIC DNA]</scope>
    <source>
        <strain evidence="1 2">DSM 23974</strain>
    </source>
</reference>
<keyword evidence="2" id="KW-1185">Reference proteome</keyword>
<comment type="caution">
    <text evidence="1">The sequence shown here is derived from an EMBL/GenBank/DDBJ whole genome shotgun (WGS) entry which is preliminary data.</text>
</comment>
<evidence type="ECO:0000313" key="1">
    <source>
        <dbReference type="EMBL" id="MBB4735369.1"/>
    </source>
</evidence>
<dbReference type="RefSeq" id="WP_158496007.1">
    <property type="nucleotide sequence ID" value="NZ_JACHNA010000001.1"/>
</dbReference>